<comment type="subcellular location">
    <subcellularLocation>
        <location evidence="1">Cytoplasm</location>
    </subcellularLocation>
</comment>
<evidence type="ECO:0000256" key="1">
    <source>
        <dbReference type="ARBA" id="ARBA00004496"/>
    </source>
</evidence>
<dbReference type="InterPro" id="IPR003442">
    <property type="entry name" value="T6A_TsaE"/>
</dbReference>
<protein>
    <recommendedName>
        <fullName evidence="3">tRNA threonylcarbamoyladenosine biosynthesis protein TsaE</fullName>
    </recommendedName>
    <alternativeName>
        <fullName evidence="10">t(6)A37 threonylcarbamoyladenosine biosynthesis protein TsaE</fullName>
    </alternativeName>
</protein>
<evidence type="ECO:0000256" key="7">
    <source>
        <dbReference type="ARBA" id="ARBA00022741"/>
    </source>
</evidence>
<feature type="non-terminal residue" evidence="11">
    <location>
        <position position="1"/>
    </location>
</feature>
<evidence type="ECO:0000256" key="5">
    <source>
        <dbReference type="ARBA" id="ARBA00022694"/>
    </source>
</evidence>
<accession>A0A931SB98</accession>
<evidence type="ECO:0000256" key="3">
    <source>
        <dbReference type="ARBA" id="ARBA00019010"/>
    </source>
</evidence>
<evidence type="ECO:0000256" key="10">
    <source>
        <dbReference type="ARBA" id="ARBA00032441"/>
    </source>
</evidence>
<reference evidence="11" key="1">
    <citation type="submission" date="2020-07" db="EMBL/GenBank/DDBJ databases">
        <title>Huge and variable diversity of episymbiotic CPR bacteria and DPANN archaea in groundwater ecosystems.</title>
        <authorList>
            <person name="He C.Y."/>
            <person name="Keren R."/>
            <person name="Whittaker M."/>
            <person name="Farag I.F."/>
            <person name="Doudna J."/>
            <person name="Cate J.H.D."/>
            <person name="Banfield J.F."/>
        </authorList>
    </citation>
    <scope>NUCLEOTIDE SEQUENCE</scope>
    <source>
        <strain evidence="11">NC_groundwater_193_Ag_S-0.1um_51_7</strain>
    </source>
</reference>
<sequence length="118" mass="13800">GALGTGKTTFVRLLAERLGVSGRVLSPTFVFAHEHPILKRFPFRKLVHIDAYRIDSQKIFRSTGISHYFKDLANLVVVEWGEKIRRWIPQPDLVIRLRHHSPRTRKIQIVKFHAPQRK</sequence>
<keyword evidence="6" id="KW-0479">Metal-binding</keyword>
<dbReference type="GO" id="GO:0005524">
    <property type="term" value="F:ATP binding"/>
    <property type="evidence" value="ECO:0007669"/>
    <property type="project" value="UniProtKB-KW"/>
</dbReference>
<keyword evidence="7" id="KW-0547">Nucleotide-binding</keyword>
<proteinExistence type="inferred from homology"/>
<dbReference type="PANTHER" id="PTHR33540:SF2">
    <property type="entry name" value="TRNA THREONYLCARBAMOYLADENOSINE BIOSYNTHESIS PROTEIN TSAE"/>
    <property type="match status" value="1"/>
</dbReference>
<comment type="similarity">
    <text evidence="2">Belongs to the TsaE family.</text>
</comment>
<dbReference type="AlphaFoldDB" id="A0A931SB98"/>
<keyword evidence="8" id="KW-0067">ATP-binding</keyword>
<dbReference type="NCBIfam" id="TIGR00150">
    <property type="entry name" value="T6A_YjeE"/>
    <property type="match status" value="1"/>
</dbReference>
<keyword evidence="9" id="KW-0460">Magnesium</keyword>
<dbReference type="Gene3D" id="3.40.50.300">
    <property type="entry name" value="P-loop containing nucleotide triphosphate hydrolases"/>
    <property type="match status" value="1"/>
</dbReference>
<organism evidence="11 12">
    <name type="scientific">Candidatus Sungiibacteriota bacterium</name>
    <dbReference type="NCBI Taxonomy" id="2750080"/>
    <lineage>
        <taxon>Bacteria</taxon>
        <taxon>Candidatus Sungiibacteriota</taxon>
    </lineage>
</organism>
<evidence type="ECO:0000256" key="6">
    <source>
        <dbReference type="ARBA" id="ARBA00022723"/>
    </source>
</evidence>
<dbReference type="GO" id="GO:0046872">
    <property type="term" value="F:metal ion binding"/>
    <property type="evidence" value="ECO:0007669"/>
    <property type="project" value="UniProtKB-KW"/>
</dbReference>
<evidence type="ECO:0000256" key="4">
    <source>
        <dbReference type="ARBA" id="ARBA00022490"/>
    </source>
</evidence>
<evidence type="ECO:0000256" key="2">
    <source>
        <dbReference type="ARBA" id="ARBA00007599"/>
    </source>
</evidence>
<dbReference type="InterPro" id="IPR027417">
    <property type="entry name" value="P-loop_NTPase"/>
</dbReference>
<evidence type="ECO:0000313" key="11">
    <source>
        <dbReference type="EMBL" id="MBI2096831.1"/>
    </source>
</evidence>
<dbReference type="GO" id="GO:0002949">
    <property type="term" value="P:tRNA threonylcarbamoyladenosine modification"/>
    <property type="evidence" value="ECO:0007669"/>
    <property type="project" value="InterPro"/>
</dbReference>
<dbReference type="Proteomes" id="UP000724148">
    <property type="component" value="Unassembled WGS sequence"/>
</dbReference>
<keyword evidence="4" id="KW-0963">Cytoplasm</keyword>
<dbReference type="PANTHER" id="PTHR33540">
    <property type="entry name" value="TRNA THREONYLCARBAMOYLADENOSINE BIOSYNTHESIS PROTEIN TSAE"/>
    <property type="match status" value="1"/>
</dbReference>
<name>A0A931SB98_9BACT</name>
<dbReference type="Pfam" id="PF02367">
    <property type="entry name" value="TsaE"/>
    <property type="match status" value="1"/>
</dbReference>
<dbReference type="EMBL" id="JACOZA010000040">
    <property type="protein sequence ID" value="MBI2096831.1"/>
    <property type="molecule type" value="Genomic_DNA"/>
</dbReference>
<evidence type="ECO:0000256" key="8">
    <source>
        <dbReference type="ARBA" id="ARBA00022840"/>
    </source>
</evidence>
<dbReference type="GO" id="GO:0005737">
    <property type="term" value="C:cytoplasm"/>
    <property type="evidence" value="ECO:0007669"/>
    <property type="project" value="UniProtKB-SubCell"/>
</dbReference>
<comment type="caution">
    <text evidence="11">The sequence shown here is derived from an EMBL/GenBank/DDBJ whole genome shotgun (WGS) entry which is preliminary data.</text>
</comment>
<keyword evidence="5" id="KW-0819">tRNA processing</keyword>
<evidence type="ECO:0000256" key="9">
    <source>
        <dbReference type="ARBA" id="ARBA00022842"/>
    </source>
</evidence>
<gene>
    <name evidence="11" type="primary">tsaE</name>
    <name evidence="11" type="ORF">HYT40_01595</name>
</gene>
<dbReference type="SUPFAM" id="SSF52540">
    <property type="entry name" value="P-loop containing nucleoside triphosphate hydrolases"/>
    <property type="match status" value="1"/>
</dbReference>
<evidence type="ECO:0000313" key="12">
    <source>
        <dbReference type="Proteomes" id="UP000724148"/>
    </source>
</evidence>